<dbReference type="InterPro" id="IPR024983">
    <property type="entry name" value="CHAT_dom"/>
</dbReference>
<protein>
    <recommendedName>
        <fullName evidence="1">CHAT domain-containing protein</fullName>
    </recommendedName>
</protein>
<proteinExistence type="predicted"/>
<feature type="domain" description="CHAT" evidence="1">
    <location>
        <begin position="146"/>
        <end position="442"/>
    </location>
</feature>
<name>A0A8H5BWN2_9AGAR</name>
<dbReference type="Proteomes" id="UP000541558">
    <property type="component" value="Unassembled WGS sequence"/>
</dbReference>
<dbReference type="Pfam" id="PF12770">
    <property type="entry name" value="CHAT"/>
    <property type="match status" value="1"/>
</dbReference>
<keyword evidence="3" id="KW-1185">Reference proteome</keyword>
<sequence>MSLAQRISLEDEARAQLRLARKWDDLLTRARAMPGFESFLMPLQCSNIMKHLPESGPIVVINMDARRCDALALLAGLDEPLHIPLPEFSIEKAAKYRALLNSQLRIRNLRVREVKANASDIDGGAMPRGVRLASAGNRSGDSAVHRVLRRLWEEVVKPILDALGYSKIDRATGHILPRIWWCPTGVLTFLPLHAAGIYQGPNSECIFDYVVSSYTPTVSAVTDRVKNDSSIDAKASGLFLTSQPIVPGASSIPGTTKEVQSISERAKNNGIRVQKLVGDEMSVDGCLEHMQKFSCIHLACHGSQNAAEPLQSRFLFHQGSLELGTILKSNLKNADLAFLSACQTSTGEEKLSDEAVHLAAGMLAAGYRRVVGTMWSIGDQPAQDVGVKFYEYMFSRMKRTGGVAFDGTHSAYALHEATQQLRLSLDDSEGSLLTWVPFVHFGY</sequence>
<evidence type="ECO:0000313" key="2">
    <source>
        <dbReference type="EMBL" id="KAF5329888.1"/>
    </source>
</evidence>
<evidence type="ECO:0000259" key="1">
    <source>
        <dbReference type="Pfam" id="PF12770"/>
    </source>
</evidence>
<accession>A0A8H5BWN2</accession>
<dbReference type="AlphaFoldDB" id="A0A8H5BWN2"/>
<evidence type="ECO:0000313" key="3">
    <source>
        <dbReference type="Proteomes" id="UP000541558"/>
    </source>
</evidence>
<reference evidence="2 3" key="1">
    <citation type="journal article" date="2020" name="ISME J.">
        <title>Uncovering the hidden diversity of litter-decomposition mechanisms in mushroom-forming fungi.</title>
        <authorList>
            <person name="Floudas D."/>
            <person name="Bentzer J."/>
            <person name="Ahren D."/>
            <person name="Johansson T."/>
            <person name="Persson P."/>
            <person name="Tunlid A."/>
        </authorList>
    </citation>
    <scope>NUCLEOTIDE SEQUENCE [LARGE SCALE GENOMIC DNA]</scope>
    <source>
        <strain evidence="2 3">CBS 175.51</strain>
    </source>
</reference>
<dbReference type="OrthoDB" id="9991317at2759"/>
<gene>
    <name evidence="2" type="ORF">D9611_013391</name>
</gene>
<dbReference type="EMBL" id="JAACJK010000120">
    <property type="protein sequence ID" value="KAF5329888.1"/>
    <property type="molecule type" value="Genomic_DNA"/>
</dbReference>
<comment type="caution">
    <text evidence="2">The sequence shown here is derived from an EMBL/GenBank/DDBJ whole genome shotgun (WGS) entry which is preliminary data.</text>
</comment>
<organism evidence="2 3">
    <name type="scientific">Ephemerocybe angulata</name>
    <dbReference type="NCBI Taxonomy" id="980116"/>
    <lineage>
        <taxon>Eukaryota</taxon>
        <taxon>Fungi</taxon>
        <taxon>Dikarya</taxon>
        <taxon>Basidiomycota</taxon>
        <taxon>Agaricomycotina</taxon>
        <taxon>Agaricomycetes</taxon>
        <taxon>Agaricomycetidae</taxon>
        <taxon>Agaricales</taxon>
        <taxon>Agaricineae</taxon>
        <taxon>Psathyrellaceae</taxon>
        <taxon>Ephemerocybe</taxon>
    </lineage>
</organism>